<proteinExistence type="predicted"/>
<evidence type="ECO:0000313" key="1">
    <source>
        <dbReference type="EMBL" id="HGU53152.1"/>
    </source>
</evidence>
<sequence>MEKKRRKLKASGERGTFLTGLTALELNNKTVRIRKNGTYCTLKSPKIIIKIICFMIKLLTCLSRNIDK</sequence>
<protein>
    <submittedName>
        <fullName evidence="1">Uncharacterized protein</fullName>
    </submittedName>
</protein>
<reference evidence="1" key="1">
    <citation type="journal article" date="2020" name="mSystems">
        <title>Genome- and Community-Level Interaction Insights into Carbon Utilization and Element Cycling Functions of Hydrothermarchaeota in Hydrothermal Sediment.</title>
        <authorList>
            <person name="Zhou Z."/>
            <person name="Liu Y."/>
            <person name="Xu W."/>
            <person name="Pan J."/>
            <person name="Luo Z.H."/>
            <person name="Li M."/>
        </authorList>
    </citation>
    <scope>NUCLEOTIDE SEQUENCE [LARGE SCALE GENOMIC DNA]</scope>
    <source>
        <strain evidence="1">SpSt-61</strain>
    </source>
</reference>
<name>A0A7V4KDQ1_FERPE</name>
<gene>
    <name evidence="1" type="ORF">ENT78_06500</name>
</gene>
<dbReference type="EMBL" id="DSZZ01000299">
    <property type="protein sequence ID" value="HGU53152.1"/>
    <property type="molecule type" value="Genomic_DNA"/>
</dbReference>
<comment type="caution">
    <text evidence="1">The sequence shown here is derived from an EMBL/GenBank/DDBJ whole genome shotgun (WGS) entry which is preliminary data.</text>
</comment>
<dbReference type="AlphaFoldDB" id="A0A7V4KDQ1"/>
<accession>A0A7V4KDQ1</accession>
<organism evidence="1">
    <name type="scientific">Fervidobacterium pennivorans</name>
    <dbReference type="NCBI Taxonomy" id="93466"/>
    <lineage>
        <taxon>Bacteria</taxon>
        <taxon>Thermotogati</taxon>
        <taxon>Thermotogota</taxon>
        <taxon>Thermotogae</taxon>
        <taxon>Thermotogales</taxon>
        <taxon>Fervidobacteriaceae</taxon>
        <taxon>Fervidobacterium</taxon>
    </lineage>
</organism>